<comment type="caution">
    <text evidence="2">The sequence shown here is derived from an EMBL/GenBank/DDBJ whole genome shotgun (WGS) entry which is preliminary data.</text>
</comment>
<name>A0A559JR26_9BACL</name>
<dbReference type="Pfam" id="PF12867">
    <property type="entry name" value="DinB_2"/>
    <property type="match status" value="1"/>
</dbReference>
<keyword evidence="3" id="KW-1185">Reference proteome</keyword>
<proteinExistence type="predicted"/>
<dbReference type="RefSeq" id="WP_144700030.1">
    <property type="nucleotide sequence ID" value="NZ_VNJJ01000003.1"/>
</dbReference>
<dbReference type="AlphaFoldDB" id="A0A559JR26"/>
<evidence type="ECO:0000259" key="1">
    <source>
        <dbReference type="Pfam" id="PF12867"/>
    </source>
</evidence>
<dbReference type="InterPro" id="IPR024775">
    <property type="entry name" value="DinB-like"/>
</dbReference>
<evidence type="ECO:0000313" key="3">
    <source>
        <dbReference type="Proteomes" id="UP000316330"/>
    </source>
</evidence>
<dbReference type="SUPFAM" id="SSF109854">
    <property type="entry name" value="DinB/YfiT-like putative metalloenzymes"/>
    <property type="match status" value="1"/>
</dbReference>
<accession>A0A559JR26</accession>
<dbReference type="Gene3D" id="1.20.120.450">
    <property type="entry name" value="dinb family like domain"/>
    <property type="match status" value="1"/>
</dbReference>
<sequence length="175" mass="20298">MNFDLEKTIEILERTPRSLEQLLSGLSGDWLQCSEGEGTWSVAEVIEHLIEGEKNNWIPRLAFILREGERNPFPAFDRYSHLNRNVERSIEEKLHEFTTVRAKSLERLKELIPSESLLEATGFHPAFGVVKARELIATWAVHDMTHMAQIVRVMAERYREDVGPWVQYLGILNKK</sequence>
<organism evidence="2 3">
    <name type="scientific">Cohnella terricola</name>
    <dbReference type="NCBI Taxonomy" id="1289167"/>
    <lineage>
        <taxon>Bacteria</taxon>
        <taxon>Bacillati</taxon>
        <taxon>Bacillota</taxon>
        <taxon>Bacilli</taxon>
        <taxon>Bacillales</taxon>
        <taxon>Paenibacillaceae</taxon>
        <taxon>Cohnella</taxon>
    </lineage>
</organism>
<dbReference type="InterPro" id="IPR034660">
    <property type="entry name" value="DinB/YfiT-like"/>
</dbReference>
<feature type="domain" description="DinB-like" evidence="1">
    <location>
        <begin position="12"/>
        <end position="150"/>
    </location>
</feature>
<protein>
    <submittedName>
        <fullName evidence="2">DinB family protein</fullName>
    </submittedName>
</protein>
<evidence type="ECO:0000313" key="2">
    <source>
        <dbReference type="EMBL" id="TVY02326.1"/>
    </source>
</evidence>
<dbReference type="OrthoDB" id="1434917at2"/>
<reference evidence="2 3" key="1">
    <citation type="submission" date="2019-07" db="EMBL/GenBank/DDBJ databases">
        <authorList>
            <person name="Kim J."/>
        </authorList>
    </citation>
    <scope>NUCLEOTIDE SEQUENCE [LARGE SCALE GENOMIC DNA]</scope>
    <source>
        <strain evidence="2 3">G13</strain>
    </source>
</reference>
<dbReference type="EMBL" id="VNJJ01000003">
    <property type="protein sequence ID" value="TVY02326.1"/>
    <property type="molecule type" value="Genomic_DNA"/>
</dbReference>
<dbReference type="Proteomes" id="UP000316330">
    <property type="component" value="Unassembled WGS sequence"/>
</dbReference>
<gene>
    <name evidence="2" type="ORF">FPZ45_07795</name>
</gene>